<organism evidence="2 3">
    <name type="scientific">Aquatica leii</name>
    <dbReference type="NCBI Taxonomy" id="1421715"/>
    <lineage>
        <taxon>Eukaryota</taxon>
        <taxon>Metazoa</taxon>
        <taxon>Ecdysozoa</taxon>
        <taxon>Arthropoda</taxon>
        <taxon>Hexapoda</taxon>
        <taxon>Insecta</taxon>
        <taxon>Pterygota</taxon>
        <taxon>Neoptera</taxon>
        <taxon>Endopterygota</taxon>
        <taxon>Coleoptera</taxon>
        <taxon>Polyphaga</taxon>
        <taxon>Elateriformia</taxon>
        <taxon>Elateroidea</taxon>
        <taxon>Lampyridae</taxon>
        <taxon>Luciolinae</taxon>
        <taxon>Aquatica</taxon>
    </lineage>
</organism>
<evidence type="ECO:0000313" key="3">
    <source>
        <dbReference type="Proteomes" id="UP001353858"/>
    </source>
</evidence>
<dbReference type="EMBL" id="JARPUR010000004">
    <property type="protein sequence ID" value="KAK4877933.1"/>
    <property type="molecule type" value="Genomic_DNA"/>
</dbReference>
<comment type="caution">
    <text evidence="2">The sequence shown here is derived from an EMBL/GenBank/DDBJ whole genome shotgun (WGS) entry which is preliminary data.</text>
</comment>
<name>A0AAN7SNB1_9COLE</name>
<accession>A0AAN7SNB1</accession>
<gene>
    <name evidence="2" type="ORF">RN001_010439</name>
</gene>
<evidence type="ECO:0000313" key="2">
    <source>
        <dbReference type="EMBL" id="KAK4877933.1"/>
    </source>
</evidence>
<keyword evidence="3" id="KW-1185">Reference proteome</keyword>
<dbReference type="AlphaFoldDB" id="A0AAN7SNB1"/>
<keyword evidence="1" id="KW-1133">Transmembrane helix</keyword>
<dbReference type="Proteomes" id="UP001353858">
    <property type="component" value="Unassembled WGS sequence"/>
</dbReference>
<evidence type="ECO:0000256" key="1">
    <source>
        <dbReference type="SAM" id="Phobius"/>
    </source>
</evidence>
<keyword evidence="1" id="KW-0472">Membrane</keyword>
<keyword evidence="1" id="KW-0812">Transmembrane</keyword>
<evidence type="ECO:0008006" key="4">
    <source>
        <dbReference type="Google" id="ProtNLM"/>
    </source>
</evidence>
<reference evidence="3" key="1">
    <citation type="submission" date="2023-01" db="EMBL/GenBank/DDBJ databases">
        <title>Key to firefly adult light organ development and bioluminescence: homeobox transcription factors regulate luciferase expression and transportation to peroxisome.</title>
        <authorList>
            <person name="Fu X."/>
        </authorList>
    </citation>
    <scope>NUCLEOTIDE SEQUENCE [LARGE SCALE GENOMIC DNA]</scope>
</reference>
<sequence length="145" mass="16488">MPKNTVFRCPFANSITPVFYTCYQKERCCPEGCCIVGPFQIHQVWYYWGIFILICGAISASSWLCRKKKPEESLHQESDSLPEYFGDGIEEINMNNLMFTLGNCGYGDPPSYSSLCTPHVFTPTAPPPYRDVYNSEETEVLSTQL</sequence>
<proteinExistence type="predicted"/>
<feature type="transmembrane region" description="Helical" evidence="1">
    <location>
        <begin position="45"/>
        <end position="65"/>
    </location>
</feature>
<protein>
    <recommendedName>
        <fullName evidence="4">Vesicular, overexpressed in cancer, prosurvival protein 1</fullName>
    </recommendedName>
</protein>